<evidence type="ECO:0000256" key="8">
    <source>
        <dbReference type="RuleBase" id="RU364100"/>
    </source>
</evidence>
<keyword evidence="2 8" id="KW-0645">Protease</keyword>
<evidence type="ECO:0000256" key="5">
    <source>
        <dbReference type="ARBA" id="ARBA00023124"/>
    </source>
</evidence>
<reference evidence="10" key="1">
    <citation type="submission" date="2016-10" db="EMBL/GenBank/DDBJ databases">
        <authorList>
            <person name="Varghese N."/>
            <person name="Submissions S."/>
        </authorList>
    </citation>
    <scope>NUCLEOTIDE SEQUENCE [LARGE SCALE GENOMIC DNA]</scope>
    <source>
        <strain evidence="10">DSM 21580</strain>
    </source>
</reference>
<dbReference type="SUPFAM" id="SSF143081">
    <property type="entry name" value="BB1717-like"/>
    <property type="match status" value="1"/>
</dbReference>
<keyword evidence="5" id="KW-0190">Covalent protein-DNA linkage</keyword>
<protein>
    <recommendedName>
        <fullName evidence="8">Abasic site processing protein</fullName>
        <ecNumber evidence="8">3.4.-.-</ecNumber>
    </recommendedName>
</protein>
<evidence type="ECO:0000313" key="9">
    <source>
        <dbReference type="EMBL" id="SEF59528.1"/>
    </source>
</evidence>
<dbReference type="PANTHER" id="PTHR13604">
    <property type="entry name" value="DC12-RELATED"/>
    <property type="match status" value="1"/>
</dbReference>
<dbReference type="GO" id="GO:0016829">
    <property type="term" value="F:lyase activity"/>
    <property type="evidence" value="ECO:0007669"/>
    <property type="project" value="UniProtKB-KW"/>
</dbReference>
<evidence type="ECO:0000256" key="4">
    <source>
        <dbReference type="ARBA" id="ARBA00022801"/>
    </source>
</evidence>
<evidence type="ECO:0000256" key="3">
    <source>
        <dbReference type="ARBA" id="ARBA00022763"/>
    </source>
</evidence>
<dbReference type="InterPro" id="IPR036590">
    <property type="entry name" value="SRAP-like"/>
</dbReference>
<dbReference type="AlphaFoldDB" id="A0A1H5TBI0"/>
<accession>A0A1H5TBI0</accession>
<evidence type="ECO:0000256" key="2">
    <source>
        <dbReference type="ARBA" id="ARBA00022670"/>
    </source>
</evidence>
<keyword evidence="7" id="KW-0456">Lyase</keyword>
<name>A0A1H5TBI0_9FLAO</name>
<keyword evidence="4 8" id="KW-0378">Hydrolase</keyword>
<dbReference type="EC" id="3.4.-.-" evidence="8"/>
<keyword evidence="6" id="KW-0238">DNA-binding</keyword>
<dbReference type="Proteomes" id="UP000236738">
    <property type="component" value="Unassembled WGS sequence"/>
</dbReference>
<evidence type="ECO:0000256" key="1">
    <source>
        <dbReference type="ARBA" id="ARBA00008136"/>
    </source>
</evidence>
<dbReference type="Pfam" id="PF02586">
    <property type="entry name" value="SRAP"/>
    <property type="match status" value="1"/>
</dbReference>
<dbReference type="EMBL" id="FNUS01000001">
    <property type="protein sequence ID" value="SEF59528.1"/>
    <property type="molecule type" value="Genomic_DNA"/>
</dbReference>
<dbReference type="Gene3D" id="3.90.1680.10">
    <property type="entry name" value="SOS response associated peptidase-like"/>
    <property type="match status" value="1"/>
</dbReference>
<dbReference type="RefSeq" id="WP_103912440.1">
    <property type="nucleotide sequence ID" value="NZ_FNUS01000001.1"/>
</dbReference>
<dbReference type="GO" id="GO:0003697">
    <property type="term" value="F:single-stranded DNA binding"/>
    <property type="evidence" value="ECO:0007669"/>
    <property type="project" value="InterPro"/>
</dbReference>
<dbReference type="PANTHER" id="PTHR13604:SF0">
    <property type="entry name" value="ABASIC SITE PROCESSING PROTEIN HMCES"/>
    <property type="match status" value="1"/>
</dbReference>
<dbReference type="GO" id="GO:0006508">
    <property type="term" value="P:proteolysis"/>
    <property type="evidence" value="ECO:0007669"/>
    <property type="project" value="UniProtKB-KW"/>
</dbReference>
<evidence type="ECO:0000313" key="10">
    <source>
        <dbReference type="Proteomes" id="UP000236738"/>
    </source>
</evidence>
<dbReference type="GO" id="GO:0008233">
    <property type="term" value="F:peptidase activity"/>
    <property type="evidence" value="ECO:0007669"/>
    <property type="project" value="UniProtKB-KW"/>
</dbReference>
<comment type="similarity">
    <text evidence="1 8">Belongs to the SOS response-associated peptidase family.</text>
</comment>
<gene>
    <name evidence="9" type="ORF">SAMN05421847_0408</name>
</gene>
<proteinExistence type="inferred from homology"/>
<sequence length="217" mass="25127">MCYRVNTNFSIKQAEKYYDAKETDLDYQPEDEINGFSHPKTAVILDIAPTEILTAQWGLMPIWAKEDFLKKTNTLNAKIETAETLNSYKNSTKNRCLIPVKSFYEWQWQDAKGKNKRKFEIAIKDSTLFSLAGIYSLWENPETGKELYTYSIVTTKANELMSKIHNIKKRMPICLAQNNHKKWLEGNPLEDFSFPNLNPNLAAVEKSENLFAELFPL</sequence>
<keyword evidence="10" id="KW-1185">Reference proteome</keyword>
<dbReference type="GO" id="GO:0106300">
    <property type="term" value="P:protein-DNA covalent cross-linking repair"/>
    <property type="evidence" value="ECO:0007669"/>
    <property type="project" value="InterPro"/>
</dbReference>
<evidence type="ECO:0000256" key="6">
    <source>
        <dbReference type="ARBA" id="ARBA00023125"/>
    </source>
</evidence>
<dbReference type="InterPro" id="IPR003738">
    <property type="entry name" value="SRAP"/>
</dbReference>
<evidence type="ECO:0000256" key="7">
    <source>
        <dbReference type="ARBA" id="ARBA00023239"/>
    </source>
</evidence>
<keyword evidence="3" id="KW-0227">DNA damage</keyword>
<dbReference type="OrthoDB" id="9782620at2"/>
<organism evidence="9 10">
    <name type="scientific">Halpernia humi</name>
    <dbReference type="NCBI Taxonomy" id="493375"/>
    <lineage>
        <taxon>Bacteria</taxon>
        <taxon>Pseudomonadati</taxon>
        <taxon>Bacteroidota</taxon>
        <taxon>Flavobacteriia</taxon>
        <taxon>Flavobacteriales</taxon>
        <taxon>Weeksellaceae</taxon>
        <taxon>Chryseobacterium group</taxon>
        <taxon>Halpernia</taxon>
    </lineage>
</organism>